<name>A0A5B7DN03_PORTR</name>
<dbReference type="Proteomes" id="UP000324222">
    <property type="component" value="Unassembled WGS sequence"/>
</dbReference>
<accession>A0A5B7DN03</accession>
<proteinExistence type="predicted"/>
<sequence length="152" mass="16639">MAYRRCVDIPAHRMIERTLENTCTFSNSRQVTTGVPTSHCLANTKTQHTQRNISNTHHGLAWVGYVLQVSTGVHSASWGEATGQAVQPLSNPSVTTTWAVFGSWMLSHPGCSLAASVWRSKVLWCTHFNHTPIVSLIDASHEARGICGSILN</sequence>
<evidence type="ECO:0000313" key="2">
    <source>
        <dbReference type="Proteomes" id="UP000324222"/>
    </source>
</evidence>
<keyword evidence="2" id="KW-1185">Reference proteome</keyword>
<reference evidence="1 2" key="1">
    <citation type="submission" date="2019-05" db="EMBL/GenBank/DDBJ databases">
        <title>Another draft genome of Portunus trituberculatus and its Hox gene families provides insights of decapod evolution.</title>
        <authorList>
            <person name="Jeong J.-H."/>
            <person name="Song I."/>
            <person name="Kim S."/>
            <person name="Choi T."/>
            <person name="Kim D."/>
            <person name="Ryu S."/>
            <person name="Kim W."/>
        </authorList>
    </citation>
    <scope>NUCLEOTIDE SEQUENCE [LARGE SCALE GENOMIC DNA]</scope>
    <source>
        <tissue evidence="1">Muscle</tissue>
    </source>
</reference>
<gene>
    <name evidence="1" type="ORF">E2C01_015370</name>
</gene>
<dbReference type="AlphaFoldDB" id="A0A5B7DN03"/>
<dbReference type="EMBL" id="VSRR010001079">
    <property type="protein sequence ID" value="MPC22356.1"/>
    <property type="molecule type" value="Genomic_DNA"/>
</dbReference>
<comment type="caution">
    <text evidence="1">The sequence shown here is derived from an EMBL/GenBank/DDBJ whole genome shotgun (WGS) entry which is preliminary data.</text>
</comment>
<organism evidence="1 2">
    <name type="scientific">Portunus trituberculatus</name>
    <name type="common">Swimming crab</name>
    <name type="synonym">Neptunus trituberculatus</name>
    <dbReference type="NCBI Taxonomy" id="210409"/>
    <lineage>
        <taxon>Eukaryota</taxon>
        <taxon>Metazoa</taxon>
        <taxon>Ecdysozoa</taxon>
        <taxon>Arthropoda</taxon>
        <taxon>Crustacea</taxon>
        <taxon>Multicrustacea</taxon>
        <taxon>Malacostraca</taxon>
        <taxon>Eumalacostraca</taxon>
        <taxon>Eucarida</taxon>
        <taxon>Decapoda</taxon>
        <taxon>Pleocyemata</taxon>
        <taxon>Brachyura</taxon>
        <taxon>Eubrachyura</taxon>
        <taxon>Portunoidea</taxon>
        <taxon>Portunidae</taxon>
        <taxon>Portuninae</taxon>
        <taxon>Portunus</taxon>
    </lineage>
</organism>
<evidence type="ECO:0000313" key="1">
    <source>
        <dbReference type="EMBL" id="MPC22356.1"/>
    </source>
</evidence>
<protein>
    <submittedName>
        <fullName evidence="1">Uncharacterized protein</fullName>
    </submittedName>
</protein>